<evidence type="ECO:0000259" key="1">
    <source>
        <dbReference type="Pfam" id="PF00561"/>
    </source>
</evidence>
<dbReference type="PRINTS" id="PR00111">
    <property type="entry name" value="ABHYDROLASE"/>
</dbReference>
<reference evidence="2" key="1">
    <citation type="journal article" date="2015" name="Nature">
        <title>Complex archaea that bridge the gap between prokaryotes and eukaryotes.</title>
        <authorList>
            <person name="Spang A."/>
            <person name="Saw J.H."/>
            <person name="Jorgensen S.L."/>
            <person name="Zaremba-Niedzwiedzka K."/>
            <person name="Martijn J."/>
            <person name="Lind A.E."/>
            <person name="van Eijk R."/>
            <person name="Schleper C."/>
            <person name="Guy L."/>
            <person name="Ettema T.J."/>
        </authorList>
    </citation>
    <scope>NUCLEOTIDE SEQUENCE</scope>
</reference>
<dbReference type="Gene3D" id="3.40.50.1820">
    <property type="entry name" value="alpha/beta hydrolase"/>
    <property type="match status" value="1"/>
</dbReference>
<dbReference type="InterPro" id="IPR000073">
    <property type="entry name" value="AB_hydrolase_1"/>
</dbReference>
<proteinExistence type="predicted"/>
<dbReference type="Pfam" id="PF00561">
    <property type="entry name" value="Abhydrolase_1"/>
    <property type="match status" value="1"/>
</dbReference>
<dbReference type="GO" id="GO:0004806">
    <property type="term" value="F:triacylglycerol lipase activity"/>
    <property type="evidence" value="ECO:0007669"/>
    <property type="project" value="TreeGrafter"/>
</dbReference>
<dbReference type="PANTHER" id="PTHR43433">
    <property type="entry name" value="HYDROLASE, ALPHA/BETA FOLD FAMILY PROTEIN"/>
    <property type="match status" value="1"/>
</dbReference>
<comment type="caution">
    <text evidence="2">The sequence shown here is derived from an EMBL/GenBank/DDBJ whole genome shotgun (WGS) entry which is preliminary data.</text>
</comment>
<organism evidence="2">
    <name type="scientific">marine sediment metagenome</name>
    <dbReference type="NCBI Taxonomy" id="412755"/>
    <lineage>
        <taxon>unclassified sequences</taxon>
        <taxon>metagenomes</taxon>
        <taxon>ecological metagenomes</taxon>
    </lineage>
</organism>
<accession>A0A0F9EW31</accession>
<evidence type="ECO:0000313" key="2">
    <source>
        <dbReference type="EMBL" id="KKL28003.1"/>
    </source>
</evidence>
<protein>
    <recommendedName>
        <fullName evidence="1">AB hydrolase-1 domain-containing protein</fullName>
    </recommendedName>
</protein>
<dbReference type="EMBL" id="LAZR01035255">
    <property type="protein sequence ID" value="KKL28003.1"/>
    <property type="molecule type" value="Genomic_DNA"/>
</dbReference>
<dbReference type="AlphaFoldDB" id="A0A0F9EW31"/>
<sequence>IFDNRDVGLSSKCDEGGKPDLMGAILAVQRGDPIEAPYSLDDMADDSIGLLDVLGIEKAHIVGASVGGMIAQTIAYRHPSRVLSLTSIMSTTGNPELPQMTQEAAEVFFLPVPPERDAHIENQVRVGKFVYGSGFPFNEERQRTFAARSFDRCFYPPGVERQMLAIMVHGNMKEKISAIKVPTLVIHGREDPLYPVECGIEIAETIQGSELIIIEGMGHSLPPEVFNLISDAIKRNASKA</sequence>
<dbReference type="InterPro" id="IPR029058">
    <property type="entry name" value="AB_hydrolase_fold"/>
</dbReference>
<name>A0A0F9EW31_9ZZZZ</name>
<dbReference type="PANTHER" id="PTHR43433:SF5">
    <property type="entry name" value="AB HYDROLASE-1 DOMAIN-CONTAINING PROTEIN"/>
    <property type="match status" value="1"/>
</dbReference>
<dbReference type="InterPro" id="IPR050471">
    <property type="entry name" value="AB_hydrolase"/>
</dbReference>
<feature type="domain" description="AB hydrolase-1" evidence="1">
    <location>
        <begin position="35"/>
        <end position="221"/>
    </location>
</feature>
<dbReference type="SUPFAM" id="SSF53474">
    <property type="entry name" value="alpha/beta-Hydrolases"/>
    <property type="match status" value="1"/>
</dbReference>
<gene>
    <name evidence="2" type="ORF">LCGC14_2379510</name>
</gene>
<feature type="non-terminal residue" evidence="2">
    <location>
        <position position="1"/>
    </location>
</feature>
<dbReference type="GO" id="GO:0046503">
    <property type="term" value="P:glycerolipid catabolic process"/>
    <property type="evidence" value="ECO:0007669"/>
    <property type="project" value="TreeGrafter"/>
</dbReference>